<proteinExistence type="predicted"/>
<sequence length="99" mass="11849">MHKHQTYVSVYELRNTRHTGWVYECYKGEYDFPAEIVVEIKRSNMDFNQGAIEFWAEIEMFSKFRHSYIIFLLGYCEESGEKKEWGLSPMAKVRVLHTS</sequence>
<dbReference type="GO" id="GO:0009506">
    <property type="term" value="C:plasmodesma"/>
    <property type="evidence" value="ECO:0007669"/>
    <property type="project" value="TreeGrafter"/>
</dbReference>
<name>A0A699KYQ4_TANCI</name>
<keyword evidence="1" id="KW-0418">Kinase</keyword>
<keyword evidence="1" id="KW-0808">Transferase</keyword>
<evidence type="ECO:0000313" key="1">
    <source>
        <dbReference type="EMBL" id="GFB17482.1"/>
    </source>
</evidence>
<organism evidence="1">
    <name type="scientific">Tanacetum cinerariifolium</name>
    <name type="common">Dalmatian daisy</name>
    <name type="synonym">Chrysanthemum cinerariifolium</name>
    <dbReference type="NCBI Taxonomy" id="118510"/>
    <lineage>
        <taxon>Eukaryota</taxon>
        <taxon>Viridiplantae</taxon>
        <taxon>Streptophyta</taxon>
        <taxon>Embryophyta</taxon>
        <taxon>Tracheophyta</taxon>
        <taxon>Spermatophyta</taxon>
        <taxon>Magnoliopsida</taxon>
        <taxon>eudicotyledons</taxon>
        <taxon>Gunneridae</taxon>
        <taxon>Pentapetalae</taxon>
        <taxon>asterids</taxon>
        <taxon>campanulids</taxon>
        <taxon>Asterales</taxon>
        <taxon>Asteraceae</taxon>
        <taxon>Asteroideae</taxon>
        <taxon>Anthemideae</taxon>
        <taxon>Anthemidinae</taxon>
        <taxon>Tanacetum</taxon>
    </lineage>
</organism>
<dbReference type="GO" id="GO:0005886">
    <property type="term" value="C:plasma membrane"/>
    <property type="evidence" value="ECO:0007669"/>
    <property type="project" value="TreeGrafter"/>
</dbReference>
<dbReference type="AlphaFoldDB" id="A0A699KYQ4"/>
<dbReference type="InterPro" id="IPR045272">
    <property type="entry name" value="ANXUR1/2-like"/>
</dbReference>
<dbReference type="PANTHER" id="PTHR27003:SF390">
    <property type="entry name" value="PROTEIN KINASE DOMAIN-CONTAINING PROTEIN"/>
    <property type="match status" value="1"/>
</dbReference>
<dbReference type="GO" id="GO:0004714">
    <property type="term" value="F:transmembrane receptor protein tyrosine kinase activity"/>
    <property type="evidence" value="ECO:0007669"/>
    <property type="project" value="InterPro"/>
</dbReference>
<accession>A0A699KYQ4</accession>
<dbReference type="SUPFAM" id="SSF56112">
    <property type="entry name" value="Protein kinase-like (PK-like)"/>
    <property type="match status" value="1"/>
</dbReference>
<dbReference type="EMBL" id="BKCJ010568308">
    <property type="protein sequence ID" value="GFB17482.1"/>
    <property type="molecule type" value="Genomic_DNA"/>
</dbReference>
<dbReference type="Gene3D" id="1.10.510.10">
    <property type="entry name" value="Transferase(Phosphotransferase) domain 1"/>
    <property type="match status" value="1"/>
</dbReference>
<gene>
    <name evidence="1" type="ORF">Tci_689453</name>
</gene>
<dbReference type="PANTHER" id="PTHR27003">
    <property type="entry name" value="OS07G0166700 PROTEIN"/>
    <property type="match status" value="1"/>
</dbReference>
<protein>
    <submittedName>
        <fullName evidence="1">Serine/threonine/dual specificity protein kinase, catalytic domain-containing protein</fullName>
    </submittedName>
</protein>
<comment type="caution">
    <text evidence="1">The sequence shown here is derived from an EMBL/GenBank/DDBJ whole genome shotgun (WGS) entry which is preliminary data.</text>
</comment>
<dbReference type="InterPro" id="IPR011009">
    <property type="entry name" value="Kinase-like_dom_sf"/>
</dbReference>
<reference evidence="1" key="1">
    <citation type="journal article" date="2019" name="Sci. Rep.">
        <title>Draft genome of Tanacetum cinerariifolium, the natural source of mosquito coil.</title>
        <authorList>
            <person name="Yamashiro T."/>
            <person name="Shiraishi A."/>
            <person name="Satake H."/>
            <person name="Nakayama K."/>
        </authorList>
    </citation>
    <scope>NUCLEOTIDE SEQUENCE</scope>
</reference>